<dbReference type="SUPFAM" id="SSF110296">
    <property type="entry name" value="Oligoxyloglucan reducing end-specific cellobiohydrolase"/>
    <property type="match status" value="1"/>
</dbReference>
<dbReference type="SUPFAM" id="SSF50939">
    <property type="entry name" value="Sialidases"/>
    <property type="match status" value="1"/>
</dbReference>
<evidence type="ECO:0000259" key="1">
    <source>
        <dbReference type="Pfam" id="PF18962"/>
    </source>
</evidence>
<dbReference type="InterPro" id="IPR036278">
    <property type="entry name" value="Sialidase_sf"/>
</dbReference>
<proteinExistence type="predicted"/>
<dbReference type="Gene3D" id="2.130.10.10">
    <property type="entry name" value="YVTN repeat-like/Quinoprotein amine dehydrogenase"/>
    <property type="match status" value="2"/>
</dbReference>
<feature type="domain" description="Secretion system C-terminal sorting" evidence="1">
    <location>
        <begin position="949"/>
        <end position="1023"/>
    </location>
</feature>
<keyword evidence="3" id="KW-1185">Reference proteome</keyword>
<dbReference type="Proteomes" id="UP000708576">
    <property type="component" value="Unassembled WGS sequence"/>
</dbReference>
<evidence type="ECO:0000313" key="3">
    <source>
        <dbReference type="Proteomes" id="UP000708576"/>
    </source>
</evidence>
<dbReference type="Pfam" id="PF18962">
    <property type="entry name" value="Por_Secre_tail"/>
    <property type="match status" value="1"/>
</dbReference>
<dbReference type="RefSeq" id="WP_212217025.1">
    <property type="nucleotide sequence ID" value="NZ_JAGUCO010000015.1"/>
</dbReference>
<sequence>MKRQLFKYTSFAIACALSVSSLYYLYNSKIEQKVKPATRIKSSFSPKAKASTIDGRNEYFFQVLRNPETNEIPKGIRSKEAELFKSLKSLNLKSSQAENYTWTEIGPHDVGGRTRALAIDVRDANHVIAGGVSGGIWNSTDKGASWSLQTTQTGSFAVNSICQDTRVGHQDTWYYVGGEFSGNSANARSANYTGYGLHRSTDNGITWEAIIDDTNPYVWNSLLDYASKVMVDPITGTIFIASNSYGIIYAYEDNGEYLIGPVIGGSNDHYYADFDIDASGNMIVVLSESGYDIEKDYEAGVYYKTASASVFTKIDMESINPDGFPSSFDRSVIRFAPSNPNIAYVYTVDGSTPYFHVATINQTTVSDSYLSDRTGNLPSYGNLGSQGSYNMTLAVKPDDEDFVIIGSTSLFRSNDAFATTPEIDYGWIGGYGPDGADDYMYPNHHPDCHITVFDPQNADAVWSGHDGGLSYLTDITLSTTIPELLPWQDMNNGYNITQFYTLANSMGANEDRYLGGTQDNGSPYFKTSNSSSTDISSGDGAYCYLSPTYAYISTQNGSLMRTGYNESTGDPLNPFSSSGPYNWSQITPTDATGQLFINPFCIDPVGDTTMYYAGGEQLWINLNVDKISNYNSGTTMEGWYAPSALDAPGELITALTSSKVPDHILYYATYTGTYPKLYKVDNSIAVESEITREEITISSAAQDSYPYYIAVNPYDANEIIVVFANYGVPSLFHSTDGGDTFSIIDGNLTATESLPGPSIRSAAILNWNGEKTYYISTSIGVYQTNLLNGSSTQWVNVDNNNLGNVVCNRVKANEFDGKVVIATHGRGIFKGESANKLYIHNKLPNLQRLTTSVNDAINISDLFMHQTGAEISLSLANNSDPLVASASINSNLLTIDYSNSSEGQALITIEATSGTDVAQFTFSVTVTKDATTGLENQSRNEYSGKDLKIYPNPNKGLFKIQLENNINETAQVKIYSINGQLIYSRSFVDANDLTNFEFDITEVSSGYYLVVIESENRTLKKKILKE</sequence>
<reference evidence="2 3" key="1">
    <citation type="journal article" date="2015" name="Int. J. Syst. Evol. Microbiol.">
        <title>Carboxylicivirga linearis sp. nov., isolated from a sea cucumber culture pond.</title>
        <authorList>
            <person name="Wang F.Q."/>
            <person name="Zhou Y.X."/>
            <person name="Lin X.Z."/>
            <person name="Chen G.J."/>
            <person name="Du Z.J."/>
        </authorList>
    </citation>
    <scope>NUCLEOTIDE SEQUENCE [LARGE SCALE GENOMIC DNA]</scope>
    <source>
        <strain evidence="2 3">FB218</strain>
    </source>
</reference>
<name>A0ABS5JZF8_9BACT</name>
<dbReference type="InterPro" id="IPR026444">
    <property type="entry name" value="Secre_tail"/>
</dbReference>
<gene>
    <name evidence="2" type="ORF">KEM10_15940</name>
</gene>
<accession>A0ABS5JZF8</accession>
<organism evidence="2 3">
    <name type="scientific">Carboxylicivirga linearis</name>
    <dbReference type="NCBI Taxonomy" id="1628157"/>
    <lineage>
        <taxon>Bacteria</taxon>
        <taxon>Pseudomonadati</taxon>
        <taxon>Bacteroidota</taxon>
        <taxon>Bacteroidia</taxon>
        <taxon>Marinilabiliales</taxon>
        <taxon>Marinilabiliaceae</taxon>
        <taxon>Carboxylicivirga</taxon>
    </lineage>
</organism>
<dbReference type="EMBL" id="JAGUCO010000015">
    <property type="protein sequence ID" value="MBS2099781.1"/>
    <property type="molecule type" value="Genomic_DNA"/>
</dbReference>
<dbReference type="InterPro" id="IPR015943">
    <property type="entry name" value="WD40/YVTN_repeat-like_dom_sf"/>
</dbReference>
<evidence type="ECO:0000313" key="2">
    <source>
        <dbReference type="EMBL" id="MBS2099781.1"/>
    </source>
</evidence>
<dbReference type="NCBIfam" id="TIGR04183">
    <property type="entry name" value="Por_Secre_tail"/>
    <property type="match status" value="1"/>
</dbReference>
<comment type="caution">
    <text evidence="2">The sequence shown here is derived from an EMBL/GenBank/DDBJ whole genome shotgun (WGS) entry which is preliminary data.</text>
</comment>
<protein>
    <submittedName>
        <fullName evidence="2">T9SS type A sorting domain-containing protein</fullName>
    </submittedName>
</protein>